<dbReference type="AlphaFoldDB" id="A0A834GWC2"/>
<name>A0A834GWC2_RHOSS</name>
<dbReference type="OrthoDB" id="270970at2759"/>
<dbReference type="PANTHER" id="PTHR31208:SF2">
    <property type="entry name" value="DOMAIN-CONTAINING PROTEIN, PUTATIVE, EXPRESSED-RELATED"/>
    <property type="match status" value="1"/>
</dbReference>
<sequence>MRISGSMSDVVTGNGKLEQEFYRSSSNIFRSPAGFVQLTVTYSGSLPEVLEISTRSTAAVTLVMNDCSAPAPGPRGLWGDKALASVMASNLAVELKAPHAQEG</sequence>
<dbReference type="PANTHER" id="PTHR31208">
    <property type="entry name" value="EXPRESSED PROTEIN"/>
    <property type="match status" value="1"/>
</dbReference>
<evidence type="ECO:0000313" key="1">
    <source>
        <dbReference type="EMBL" id="KAF7140441.1"/>
    </source>
</evidence>
<accession>A0A834GWC2</accession>
<evidence type="ECO:0000313" key="2">
    <source>
        <dbReference type="Proteomes" id="UP000626092"/>
    </source>
</evidence>
<organism evidence="1 2">
    <name type="scientific">Rhododendron simsii</name>
    <name type="common">Sims's rhododendron</name>
    <dbReference type="NCBI Taxonomy" id="118357"/>
    <lineage>
        <taxon>Eukaryota</taxon>
        <taxon>Viridiplantae</taxon>
        <taxon>Streptophyta</taxon>
        <taxon>Embryophyta</taxon>
        <taxon>Tracheophyta</taxon>
        <taxon>Spermatophyta</taxon>
        <taxon>Magnoliopsida</taxon>
        <taxon>eudicotyledons</taxon>
        <taxon>Gunneridae</taxon>
        <taxon>Pentapetalae</taxon>
        <taxon>asterids</taxon>
        <taxon>Ericales</taxon>
        <taxon>Ericaceae</taxon>
        <taxon>Ericoideae</taxon>
        <taxon>Rhodoreae</taxon>
        <taxon>Rhododendron</taxon>
    </lineage>
</organism>
<comment type="caution">
    <text evidence="1">The sequence shown here is derived from an EMBL/GenBank/DDBJ whole genome shotgun (WGS) entry which is preliminary data.</text>
</comment>
<gene>
    <name evidence="1" type="ORF">RHSIM_Rhsim06G0173500</name>
</gene>
<dbReference type="Proteomes" id="UP000626092">
    <property type="component" value="Unassembled WGS sequence"/>
</dbReference>
<reference evidence="1" key="1">
    <citation type="submission" date="2019-11" db="EMBL/GenBank/DDBJ databases">
        <authorList>
            <person name="Liu Y."/>
            <person name="Hou J."/>
            <person name="Li T.-Q."/>
            <person name="Guan C.-H."/>
            <person name="Wu X."/>
            <person name="Wu H.-Z."/>
            <person name="Ling F."/>
            <person name="Zhang R."/>
            <person name="Shi X.-G."/>
            <person name="Ren J.-P."/>
            <person name="Chen E.-F."/>
            <person name="Sun J.-M."/>
        </authorList>
    </citation>
    <scope>NUCLEOTIDE SEQUENCE</scope>
    <source>
        <strain evidence="1">Adult_tree_wgs_1</strain>
        <tissue evidence="1">Leaves</tissue>
    </source>
</reference>
<protein>
    <submittedName>
        <fullName evidence="1">Uncharacterized protein</fullName>
    </submittedName>
</protein>
<dbReference type="EMBL" id="WJXA01000006">
    <property type="protein sequence ID" value="KAF7140441.1"/>
    <property type="molecule type" value="Genomic_DNA"/>
</dbReference>
<proteinExistence type="predicted"/>
<keyword evidence="2" id="KW-1185">Reference proteome</keyword>